<evidence type="ECO:0000256" key="16">
    <source>
        <dbReference type="RuleBase" id="RU368008"/>
    </source>
</evidence>
<name>A0A835SVI1_CHLIN</name>
<comment type="function">
    <text evidence="16">Catalyzes the exchange of ADP and ATP across the membrane.</text>
</comment>
<evidence type="ECO:0000256" key="17">
    <source>
        <dbReference type="SAM" id="MobiDB-lite"/>
    </source>
</evidence>
<accession>A0A835SVI1</accession>
<dbReference type="GO" id="GO:0005471">
    <property type="term" value="F:ATP:ADP antiporter activity"/>
    <property type="evidence" value="ECO:0007669"/>
    <property type="project" value="UniProtKB-UniRule"/>
</dbReference>
<evidence type="ECO:0000256" key="9">
    <source>
        <dbReference type="ARBA" id="ARBA00022989"/>
    </source>
</evidence>
<reference evidence="18" key="1">
    <citation type="journal article" date="2020" name="bioRxiv">
        <title>Comparative genomics of Chlamydomonas.</title>
        <authorList>
            <person name="Craig R.J."/>
            <person name="Hasan A.R."/>
            <person name="Ness R.W."/>
            <person name="Keightley P.D."/>
        </authorList>
    </citation>
    <scope>NUCLEOTIDE SEQUENCE</scope>
    <source>
        <strain evidence="18">SAG 7.73</strain>
    </source>
</reference>
<dbReference type="PANTHER" id="PTHR45635">
    <property type="entry name" value="ADP,ATP CARRIER PROTEIN 1-RELATED-RELATED"/>
    <property type="match status" value="1"/>
</dbReference>
<comment type="function">
    <text evidence="13">ADP:ATP antiporter that mediates import of ADP into the mitochondrial matrix for ATP synthesis, and export of ATP out to fuel the cell. Cycles between the cytoplasmic-open state (c-state) and the matrix-open state (m-state): operates by the alternating access mechanism with a single substrate-binding site intermittently exposed to either the cytosolic (c-state) or matrix (m-state) side of the inner mitochondrial membrane.</text>
</comment>
<dbReference type="AlphaFoldDB" id="A0A835SVI1"/>
<feature type="compositionally biased region" description="Gly residues" evidence="17">
    <location>
        <begin position="289"/>
        <end position="301"/>
    </location>
</feature>
<keyword evidence="6 14" id="KW-0812">Transmembrane</keyword>
<feature type="compositionally biased region" description="Low complexity" evidence="17">
    <location>
        <begin position="207"/>
        <end position="288"/>
    </location>
</feature>
<comment type="caution">
    <text evidence="18">The sequence shown here is derived from an EMBL/GenBank/DDBJ whole genome shotgun (WGS) entry which is preliminary data.</text>
</comment>
<evidence type="ECO:0000256" key="15">
    <source>
        <dbReference type="RuleBase" id="RU000488"/>
    </source>
</evidence>
<comment type="subcellular location">
    <subcellularLocation>
        <location evidence="16">Membrane</location>
        <topology evidence="16">Multi-pass membrane protein</topology>
    </subcellularLocation>
    <subcellularLocation>
        <location evidence="1">Mitochondrion inner membrane</location>
        <topology evidence="1">Multi-pass membrane protein</topology>
    </subcellularLocation>
</comment>
<evidence type="ECO:0000256" key="10">
    <source>
        <dbReference type="ARBA" id="ARBA00023128"/>
    </source>
</evidence>
<dbReference type="SUPFAM" id="SSF103506">
    <property type="entry name" value="Mitochondrial carrier"/>
    <property type="match status" value="1"/>
</dbReference>
<feature type="region of interest" description="Disordered" evidence="17">
    <location>
        <begin position="193"/>
        <end position="301"/>
    </location>
</feature>
<dbReference type="PANTHER" id="PTHR45635:SF14">
    <property type="entry name" value="ADP_ATP TRANSLOCASE"/>
    <property type="match status" value="1"/>
</dbReference>
<evidence type="ECO:0000313" key="18">
    <source>
        <dbReference type="EMBL" id="KAG2432586.1"/>
    </source>
</evidence>
<keyword evidence="7" id="KW-0677">Repeat</keyword>
<evidence type="ECO:0000256" key="13">
    <source>
        <dbReference type="ARBA" id="ARBA00045250"/>
    </source>
</evidence>
<keyword evidence="11 14" id="KW-0472">Membrane</keyword>
<keyword evidence="8" id="KW-0999">Mitochondrion inner membrane</keyword>
<dbReference type="InterPro" id="IPR018108">
    <property type="entry name" value="MCP_transmembrane"/>
</dbReference>
<evidence type="ECO:0000256" key="8">
    <source>
        <dbReference type="ARBA" id="ARBA00022792"/>
    </source>
</evidence>
<evidence type="ECO:0000256" key="2">
    <source>
        <dbReference type="ARBA" id="ARBA00006375"/>
    </source>
</evidence>
<evidence type="ECO:0000256" key="14">
    <source>
        <dbReference type="PROSITE-ProRule" id="PRU00282"/>
    </source>
</evidence>
<dbReference type="InterPro" id="IPR002113">
    <property type="entry name" value="ADT_euk_type"/>
</dbReference>
<evidence type="ECO:0000256" key="6">
    <source>
        <dbReference type="ARBA" id="ARBA00022692"/>
    </source>
</evidence>
<evidence type="ECO:0000256" key="1">
    <source>
        <dbReference type="ARBA" id="ARBA00004448"/>
    </source>
</evidence>
<evidence type="ECO:0000256" key="5">
    <source>
        <dbReference type="ARBA" id="ARBA00022449"/>
    </source>
</evidence>
<keyword evidence="4 15" id="KW-0813">Transport</keyword>
<keyword evidence="9" id="KW-1133">Transmembrane helix</keyword>
<gene>
    <name evidence="18" type="ORF">HXX76_008930</name>
</gene>
<dbReference type="Gene3D" id="1.50.40.10">
    <property type="entry name" value="Mitochondrial carrier domain"/>
    <property type="match status" value="1"/>
</dbReference>
<protein>
    <recommendedName>
        <fullName evidence="16">ADP/ATP translocase</fullName>
    </recommendedName>
    <alternativeName>
        <fullName evidence="16">ADP,ATP carrier protein</fullName>
    </alternativeName>
</protein>
<keyword evidence="5" id="KW-0050">Antiport</keyword>
<keyword evidence="10" id="KW-0496">Mitochondrion</keyword>
<dbReference type="GO" id="GO:0140021">
    <property type="term" value="P:mitochondrial ADP transmembrane transport"/>
    <property type="evidence" value="ECO:0007669"/>
    <property type="project" value="InterPro"/>
</dbReference>
<dbReference type="OrthoDB" id="270584at2759"/>
<dbReference type="Proteomes" id="UP000650467">
    <property type="component" value="Unassembled WGS sequence"/>
</dbReference>
<evidence type="ECO:0000256" key="4">
    <source>
        <dbReference type="ARBA" id="ARBA00022448"/>
    </source>
</evidence>
<evidence type="ECO:0000256" key="12">
    <source>
        <dbReference type="ARBA" id="ARBA00024143"/>
    </source>
</evidence>
<evidence type="ECO:0000256" key="7">
    <source>
        <dbReference type="ARBA" id="ARBA00022737"/>
    </source>
</evidence>
<feature type="repeat" description="Solcar" evidence="14">
    <location>
        <begin position="365"/>
        <end position="456"/>
    </location>
</feature>
<dbReference type="InterPro" id="IPR023395">
    <property type="entry name" value="MCP_dom_sf"/>
</dbReference>
<dbReference type="GO" id="GO:0005743">
    <property type="term" value="C:mitochondrial inner membrane"/>
    <property type="evidence" value="ECO:0007669"/>
    <property type="project" value="UniProtKB-SubCell"/>
</dbReference>
<dbReference type="GO" id="GO:1990544">
    <property type="term" value="P:mitochondrial ATP transmembrane transport"/>
    <property type="evidence" value="ECO:0007669"/>
    <property type="project" value="InterPro"/>
</dbReference>
<organism evidence="18 19">
    <name type="scientific">Chlamydomonas incerta</name>
    <dbReference type="NCBI Taxonomy" id="51695"/>
    <lineage>
        <taxon>Eukaryota</taxon>
        <taxon>Viridiplantae</taxon>
        <taxon>Chlorophyta</taxon>
        <taxon>core chlorophytes</taxon>
        <taxon>Chlorophyceae</taxon>
        <taxon>CS clade</taxon>
        <taxon>Chlamydomonadales</taxon>
        <taxon>Chlamydomonadaceae</taxon>
        <taxon>Chlamydomonas</taxon>
    </lineage>
</organism>
<feature type="repeat" description="Solcar" evidence="14">
    <location>
        <begin position="40"/>
        <end position="129"/>
    </location>
</feature>
<proteinExistence type="inferred from homology"/>
<dbReference type="InterPro" id="IPR002067">
    <property type="entry name" value="MCP"/>
</dbReference>
<comment type="subunit">
    <text evidence="3 16">Monomer.</text>
</comment>
<keyword evidence="19" id="KW-1185">Reference proteome</keyword>
<dbReference type="PROSITE" id="PS50920">
    <property type="entry name" value="SOLCAR"/>
    <property type="match status" value="3"/>
</dbReference>
<evidence type="ECO:0000256" key="3">
    <source>
        <dbReference type="ARBA" id="ARBA00011245"/>
    </source>
</evidence>
<evidence type="ECO:0000313" key="19">
    <source>
        <dbReference type="Proteomes" id="UP000650467"/>
    </source>
</evidence>
<sequence>MGQVELLSGPLANGRPPGKPLVIKENWTAALSDQLRLFSVQLICSGGSSAIAKTMVAPLERIKILLQVQHMAAANSAAARYTGVRDVLARLPAREGGVLSLWRGNGANVARLLPDVAFRFAIHDQFRVMFAPLDGSPPGVVEKLSAGAATGILKTVLFYPLDLCRTRITADQSLSAAASAAAASAAASAAGQQPAAGSGAGAGAPGAPGAAGTATGAGAKLGAQAAERAGAPSTGAPGPSHAAGATGAGGAPAAPSTPHARGFASSATAAASAAASTSAEQGQALRAGQGAGPGPGSSGAGVGRTYPNIRVCMLATLREEGVRGLYRGCLLSMGGVAPYLAISFTMYDELRRRLPADRESVSAWWYPLMKMGCGAAAAVSAQTVVYPLDTVRRCMQMNGAAGQAVRYRSAYDCLRQLLRSPGGGLAALYRGCAANCLKTSIGAPIHFVMYDAIKAGIQAVDPTTGVSSPL</sequence>
<dbReference type="EMBL" id="JAEHOC010000021">
    <property type="protein sequence ID" value="KAG2432586.1"/>
    <property type="molecule type" value="Genomic_DNA"/>
</dbReference>
<comment type="catalytic activity">
    <reaction evidence="12">
        <text>ADP(in) + ATP(out) = ADP(out) + ATP(in)</text>
        <dbReference type="Rhea" id="RHEA:34999"/>
        <dbReference type="ChEBI" id="CHEBI:30616"/>
        <dbReference type="ChEBI" id="CHEBI:456216"/>
    </reaction>
    <physiologicalReaction direction="left-to-right" evidence="12">
        <dbReference type="Rhea" id="RHEA:35000"/>
    </physiologicalReaction>
</comment>
<evidence type="ECO:0000256" key="11">
    <source>
        <dbReference type="ARBA" id="ARBA00023136"/>
    </source>
</evidence>
<feature type="repeat" description="Solcar" evidence="14">
    <location>
        <begin position="256"/>
        <end position="353"/>
    </location>
</feature>
<dbReference type="Pfam" id="PF00153">
    <property type="entry name" value="Mito_carr"/>
    <property type="match status" value="3"/>
</dbReference>
<dbReference type="PRINTS" id="PR00926">
    <property type="entry name" value="MITOCARRIER"/>
</dbReference>
<comment type="similarity">
    <text evidence="2 15">Belongs to the mitochondrial carrier (TC 2.A.29) family.</text>
</comment>